<evidence type="ECO:0000256" key="1">
    <source>
        <dbReference type="SAM" id="SignalP"/>
    </source>
</evidence>
<sequence length="347" mass="39611">MSKYIVVICVQFLVLASGDSSVTNGFPREKIPIKSLNSLPYLFKFQQRLSFRNASTTTSSSIDVATTAKTFPENSPKKKKSSDFQEMSNLKELKQIMGFGSSEETLDCLKKFITNEERETLMASLLNSRKISNVVKHKEMWGKGFGKNFKTMGYGTDLNISKERRTREYSVQNNKRNLSENSEVKKRILQRLKSDGRLKKCIAANTMAAKLKATVTPPTTTNVCVPHFLYSTCKRRLASKGKKEMEDLLLSRRKHLKMIKKLSPMAYTQNSLVEVQIKSALRKAMEEDKGLKIPPHMNTSFPCLADEPAIRQNFALKSRIDYEVMHMALNYQDNIDIHFVFILPNEI</sequence>
<dbReference type="EnsemblMetazoa" id="GPAI021024-RA">
    <property type="protein sequence ID" value="GPAI021024-PA"/>
    <property type="gene ID" value="GPAI021024"/>
</dbReference>
<evidence type="ECO:0008006" key="4">
    <source>
        <dbReference type="Google" id="ProtNLM"/>
    </source>
</evidence>
<feature type="chain" id="PRO_5008403106" description="G-patch domain-containing protein" evidence="1">
    <location>
        <begin position="19"/>
        <end position="347"/>
    </location>
</feature>
<protein>
    <recommendedName>
        <fullName evidence="4">G-patch domain-containing protein</fullName>
    </recommendedName>
</protein>
<dbReference type="VEuPathDB" id="VectorBase:GPAI021024"/>
<dbReference type="AlphaFoldDB" id="A0A1A9ZPJ7"/>
<reference evidence="2" key="2">
    <citation type="submission" date="2020-05" db="UniProtKB">
        <authorList>
            <consortium name="EnsemblMetazoa"/>
        </authorList>
    </citation>
    <scope>IDENTIFICATION</scope>
    <source>
        <strain evidence="2">IAEA</strain>
    </source>
</reference>
<evidence type="ECO:0000313" key="3">
    <source>
        <dbReference type="Proteomes" id="UP000092445"/>
    </source>
</evidence>
<keyword evidence="3" id="KW-1185">Reference proteome</keyword>
<reference evidence="3" key="1">
    <citation type="submission" date="2014-03" db="EMBL/GenBank/DDBJ databases">
        <authorList>
            <person name="Aksoy S."/>
            <person name="Warren W."/>
            <person name="Wilson R.K."/>
        </authorList>
    </citation>
    <scope>NUCLEOTIDE SEQUENCE [LARGE SCALE GENOMIC DNA]</scope>
    <source>
        <strain evidence="3">IAEA</strain>
    </source>
</reference>
<evidence type="ECO:0000313" key="2">
    <source>
        <dbReference type="EnsemblMetazoa" id="GPAI021024-PA"/>
    </source>
</evidence>
<proteinExistence type="predicted"/>
<accession>A0A1A9ZPJ7</accession>
<name>A0A1A9ZPJ7_GLOPL</name>
<keyword evidence="1" id="KW-0732">Signal</keyword>
<dbReference type="Proteomes" id="UP000092445">
    <property type="component" value="Unassembled WGS sequence"/>
</dbReference>
<feature type="signal peptide" evidence="1">
    <location>
        <begin position="1"/>
        <end position="18"/>
    </location>
</feature>
<organism evidence="2 3">
    <name type="scientific">Glossina pallidipes</name>
    <name type="common">Tsetse fly</name>
    <dbReference type="NCBI Taxonomy" id="7398"/>
    <lineage>
        <taxon>Eukaryota</taxon>
        <taxon>Metazoa</taxon>
        <taxon>Ecdysozoa</taxon>
        <taxon>Arthropoda</taxon>
        <taxon>Hexapoda</taxon>
        <taxon>Insecta</taxon>
        <taxon>Pterygota</taxon>
        <taxon>Neoptera</taxon>
        <taxon>Endopterygota</taxon>
        <taxon>Diptera</taxon>
        <taxon>Brachycera</taxon>
        <taxon>Muscomorpha</taxon>
        <taxon>Hippoboscoidea</taxon>
        <taxon>Glossinidae</taxon>
        <taxon>Glossina</taxon>
    </lineage>
</organism>